<dbReference type="Proteomes" id="UP000288859">
    <property type="component" value="Unassembled WGS sequence"/>
</dbReference>
<name>A0A438NE97_EXOME</name>
<proteinExistence type="predicted"/>
<comment type="caution">
    <text evidence="2">The sequence shown here is derived from an EMBL/GenBank/DDBJ whole genome shotgun (WGS) entry which is preliminary data.</text>
</comment>
<accession>A0A438NE97</accession>
<gene>
    <name evidence="2" type="ORF">B0A52_01884</name>
</gene>
<keyword evidence="1" id="KW-0812">Transmembrane</keyword>
<evidence type="ECO:0000313" key="2">
    <source>
        <dbReference type="EMBL" id="RVX74053.1"/>
    </source>
</evidence>
<sequence length="116" mass="12745">MSHPANQFYDALPDQVCQSTTGIIVHYTIEYGCGWLTDIMVAFVTWMSVVITLFIIGYVGIIISKIVRALLIVAAHIITTMAVTLIQIMQVVMAIVPLFLFVMAATHISGEAQSSR</sequence>
<evidence type="ECO:0000313" key="3">
    <source>
        <dbReference type="Proteomes" id="UP000288859"/>
    </source>
</evidence>
<feature type="transmembrane region" description="Helical" evidence="1">
    <location>
        <begin position="39"/>
        <end position="59"/>
    </location>
</feature>
<keyword evidence="1" id="KW-1133">Transmembrane helix</keyword>
<keyword evidence="1" id="KW-0472">Membrane</keyword>
<reference evidence="2 3" key="1">
    <citation type="submission" date="2017-03" db="EMBL/GenBank/DDBJ databases">
        <title>Genomes of endolithic fungi from Antarctica.</title>
        <authorList>
            <person name="Coleine C."/>
            <person name="Masonjones S."/>
            <person name="Stajich J.E."/>
        </authorList>
    </citation>
    <scope>NUCLEOTIDE SEQUENCE [LARGE SCALE GENOMIC DNA]</scope>
    <source>
        <strain evidence="2 3">CCFEE 6314</strain>
    </source>
</reference>
<dbReference type="AlphaFoldDB" id="A0A438NE97"/>
<protein>
    <submittedName>
        <fullName evidence="2">Uncharacterized protein</fullName>
    </submittedName>
</protein>
<evidence type="ECO:0000256" key="1">
    <source>
        <dbReference type="SAM" id="Phobius"/>
    </source>
</evidence>
<organism evidence="2 3">
    <name type="scientific">Exophiala mesophila</name>
    <name type="common">Black yeast-like fungus</name>
    <dbReference type="NCBI Taxonomy" id="212818"/>
    <lineage>
        <taxon>Eukaryota</taxon>
        <taxon>Fungi</taxon>
        <taxon>Dikarya</taxon>
        <taxon>Ascomycota</taxon>
        <taxon>Pezizomycotina</taxon>
        <taxon>Eurotiomycetes</taxon>
        <taxon>Chaetothyriomycetidae</taxon>
        <taxon>Chaetothyriales</taxon>
        <taxon>Herpotrichiellaceae</taxon>
        <taxon>Exophiala</taxon>
    </lineage>
</organism>
<feature type="transmembrane region" description="Helical" evidence="1">
    <location>
        <begin position="66"/>
        <end position="86"/>
    </location>
</feature>
<dbReference type="EMBL" id="NAJM01000005">
    <property type="protein sequence ID" value="RVX74053.1"/>
    <property type="molecule type" value="Genomic_DNA"/>
</dbReference>